<dbReference type="PANTHER" id="PTHR30511:SF0">
    <property type="entry name" value="ALANINE RACEMASE, CATABOLIC-RELATED"/>
    <property type="match status" value="1"/>
</dbReference>
<gene>
    <name evidence="6" type="ORF">F6B40_00490</name>
</gene>
<dbReference type="InterPro" id="IPR009006">
    <property type="entry name" value="Ala_racemase/Decarboxylase_C"/>
</dbReference>
<dbReference type="Gene3D" id="2.40.37.10">
    <property type="entry name" value="Lyase, Ornithine Decarboxylase, Chain A, domain 1"/>
    <property type="match status" value="2"/>
</dbReference>
<dbReference type="PRINTS" id="PR00992">
    <property type="entry name" value="ALARACEMASE"/>
</dbReference>
<evidence type="ECO:0000313" key="7">
    <source>
        <dbReference type="Proteomes" id="UP000326838"/>
    </source>
</evidence>
<evidence type="ECO:0000256" key="1">
    <source>
        <dbReference type="ARBA" id="ARBA00001933"/>
    </source>
</evidence>
<dbReference type="GO" id="GO:0030170">
    <property type="term" value="F:pyridoxal phosphate binding"/>
    <property type="evidence" value="ECO:0007669"/>
    <property type="project" value="TreeGrafter"/>
</dbReference>
<evidence type="ECO:0000313" key="6">
    <source>
        <dbReference type="EMBL" id="KAA9135712.1"/>
    </source>
</evidence>
<dbReference type="InterPro" id="IPR000821">
    <property type="entry name" value="Ala_racemase"/>
</dbReference>
<evidence type="ECO:0000259" key="5">
    <source>
        <dbReference type="Pfam" id="PF01168"/>
    </source>
</evidence>
<comment type="caution">
    <text evidence="6">The sequence shown here is derived from an EMBL/GenBank/DDBJ whole genome shotgun (WGS) entry which is preliminary data.</text>
</comment>
<dbReference type="Gene3D" id="3.20.20.10">
    <property type="entry name" value="Alanine racemase"/>
    <property type="match status" value="1"/>
</dbReference>
<proteinExistence type="predicted"/>
<feature type="modified residue" description="N6-(pyridoxal phosphate)lysine" evidence="4">
    <location>
        <position position="33"/>
    </location>
</feature>
<dbReference type="RefSeq" id="WP_150891559.1">
    <property type="nucleotide sequence ID" value="NZ_VYUY01000003.1"/>
</dbReference>
<evidence type="ECO:0000256" key="3">
    <source>
        <dbReference type="ARBA" id="ARBA00023235"/>
    </source>
</evidence>
<dbReference type="GO" id="GO:0008784">
    <property type="term" value="F:alanine racemase activity"/>
    <property type="evidence" value="ECO:0007669"/>
    <property type="project" value="InterPro"/>
</dbReference>
<sequence>MTAVLTVDLAAFQRNLDVVRERVAPAELMLVVKDDAYAHGLEPIVTHAARHGVRWFGAFDVATGLRVRAIAGPDAGIFVWMVFGVEEARRAIDAALDLGVGDADTLEEVALAAEAAGRTARLHLKIDTGLHRNGVRPEQWPAFVERAAELAAAGVVEIIGVWSHIAEASDAEDDAARARYEAALRVVEARGQQRTLRHLAASAASFDRTGFRYDMVRVGAFCYGIRSAGGPGEDVLGVQPIATLDAPVLALGDEGVRIGIGSADGLPSVLGGRMSVGTPDGPRRMLRIDEMDCLVEPWPGAAVGQRVRIMGQGTSSPTDLAEAMGSIGEEIAVRVSPLVERRYR</sequence>
<keyword evidence="2 4" id="KW-0663">Pyridoxal phosphate</keyword>
<keyword evidence="3" id="KW-0413">Isomerase</keyword>
<dbReference type="InterPro" id="IPR001608">
    <property type="entry name" value="Ala_racemase_N"/>
</dbReference>
<protein>
    <submittedName>
        <fullName evidence="6">Alanine racemase</fullName>
    </submittedName>
</protein>
<evidence type="ECO:0000256" key="2">
    <source>
        <dbReference type="ARBA" id="ARBA00022898"/>
    </source>
</evidence>
<dbReference type="Proteomes" id="UP000326838">
    <property type="component" value="Unassembled WGS sequence"/>
</dbReference>
<dbReference type="AlphaFoldDB" id="A0A5N0TL28"/>
<dbReference type="Pfam" id="PF01168">
    <property type="entry name" value="Ala_racemase_N"/>
    <property type="match status" value="1"/>
</dbReference>
<organism evidence="6 7">
    <name type="scientific">Microbacterium caowuchunii</name>
    <dbReference type="NCBI Taxonomy" id="2614638"/>
    <lineage>
        <taxon>Bacteria</taxon>
        <taxon>Bacillati</taxon>
        <taxon>Actinomycetota</taxon>
        <taxon>Actinomycetes</taxon>
        <taxon>Micrococcales</taxon>
        <taxon>Microbacteriaceae</taxon>
        <taxon>Microbacterium</taxon>
    </lineage>
</organism>
<dbReference type="GO" id="GO:0005829">
    <property type="term" value="C:cytosol"/>
    <property type="evidence" value="ECO:0007669"/>
    <property type="project" value="TreeGrafter"/>
</dbReference>
<dbReference type="GO" id="GO:0030632">
    <property type="term" value="P:D-alanine biosynthetic process"/>
    <property type="evidence" value="ECO:0007669"/>
    <property type="project" value="TreeGrafter"/>
</dbReference>
<dbReference type="EMBL" id="VYUY01000003">
    <property type="protein sequence ID" value="KAA9135712.1"/>
    <property type="molecule type" value="Genomic_DNA"/>
</dbReference>
<dbReference type="SUPFAM" id="SSF51419">
    <property type="entry name" value="PLP-binding barrel"/>
    <property type="match status" value="1"/>
</dbReference>
<keyword evidence="7" id="KW-1185">Reference proteome</keyword>
<reference evidence="7" key="1">
    <citation type="submission" date="2019-09" db="EMBL/GenBank/DDBJ databases">
        <title>Mumia zhuanghuii sp. nov. isolated from the intestinal contents of plateau pika (Ochotona curzoniae) in the Qinghai-Tibet plateau of China.</title>
        <authorList>
            <person name="Tian Z."/>
        </authorList>
    </citation>
    <scope>NUCLEOTIDE SEQUENCE [LARGE SCALE GENOMIC DNA]</scope>
    <source>
        <strain evidence="7">L-033</strain>
    </source>
</reference>
<dbReference type="SUPFAM" id="SSF50621">
    <property type="entry name" value="Alanine racemase C-terminal domain-like"/>
    <property type="match status" value="1"/>
</dbReference>
<feature type="domain" description="Alanine racemase N-terminal" evidence="5">
    <location>
        <begin position="7"/>
        <end position="226"/>
    </location>
</feature>
<dbReference type="InterPro" id="IPR029066">
    <property type="entry name" value="PLP-binding_barrel"/>
</dbReference>
<dbReference type="PANTHER" id="PTHR30511">
    <property type="entry name" value="ALANINE RACEMASE"/>
    <property type="match status" value="1"/>
</dbReference>
<dbReference type="GO" id="GO:0009252">
    <property type="term" value="P:peptidoglycan biosynthetic process"/>
    <property type="evidence" value="ECO:0007669"/>
    <property type="project" value="TreeGrafter"/>
</dbReference>
<accession>A0A5N0TL28</accession>
<comment type="cofactor">
    <cofactor evidence="1 4">
        <name>pyridoxal 5'-phosphate</name>
        <dbReference type="ChEBI" id="CHEBI:597326"/>
    </cofactor>
</comment>
<evidence type="ECO:0000256" key="4">
    <source>
        <dbReference type="PIRSR" id="PIRSR600821-50"/>
    </source>
</evidence>
<name>A0A5N0TL28_9MICO</name>